<accession>A0A939FY83</accession>
<dbReference type="InterPro" id="IPR014569">
    <property type="entry name" value="Ubq_cyt-c_CBP3-rel"/>
</dbReference>
<gene>
    <name evidence="4" type="ORF">J1C48_16635</name>
</gene>
<keyword evidence="5" id="KW-1185">Reference proteome</keyword>
<organism evidence="4 5">
    <name type="scientific">Jiella flava</name>
    <dbReference type="NCBI Taxonomy" id="2816857"/>
    <lineage>
        <taxon>Bacteria</taxon>
        <taxon>Pseudomonadati</taxon>
        <taxon>Pseudomonadota</taxon>
        <taxon>Alphaproteobacteria</taxon>
        <taxon>Hyphomicrobiales</taxon>
        <taxon>Aurantimonadaceae</taxon>
        <taxon>Jiella</taxon>
    </lineage>
</organism>
<evidence type="ECO:0000313" key="5">
    <source>
        <dbReference type="Proteomes" id="UP000664122"/>
    </source>
</evidence>
<sequence length="176" mass="19773">MMERWRIARRNRAIVEDIFQAIVALTRQPRLYADLGVADTFSGRFEALSLHVFLFLRRCRSETGLEALAQDLVDRFVADVDYTIRELGIGDQSVPKRMRKLTGVFYERVRVYHAAFDAAEPQPALAEALLSRAIELDAAAPRDAAAALATYMIETDRRFGAIASKAILAGRLELTE</sequence>
<comment type="caution">
    <text evidence="4">The sequence shown here is derived from an EMBL/GenBank/DDBJ whole genome shotgun (WGS) entry which is preliminary data.</text>
</comment>
<name>A0A939FY83_9HYPH</name>
<dbReference type="PIRSF" id="PIRSF032079">
    <property type="entry name" value="UCP032079"/>
    <property type="match status" value="1"/>
</dbReference>
<evidence type="ECO:0000259" key="3">
    <source>
        <dbReference type="Pfam" id="PF03981"/>
    </source>
</evidence>
<dbReference type="InterPro" id="IPR007129">
    <property type="entry name" value="Ubiqinol_cyt_c_chaperone_CPB3"/>
</dbReference>
<comment type="similarity">
    <text evidence="2">Belongs to the UPF0174 family.</text>
</comment>
<dbReference type="Proteomes" id="UP000664122">
    <property type="component" value="Unassembled WGS sequence"/>
</dbReference>
<dbReference type="Pfam" id="PF03981">
    <property type="entry name" value="Ubiq_cyt_C_chap"/>
    <property type="match status" value="1"/>
</dbReference>
<feature type="domain" description="Ubiquinol-cytochrome c chaperone" evidence="3">
    <location>
        <begin position="34"/>
        <end position="172"/>
    </location>
</feature>
<reference evidence="4" key="1">
    <citation type="submission" date="2021-03" db="EMBL/GenBank/DDBJ databases">
        <title>Whole genome sequence of Jiella sp. CQZ9-1.</title>
        <authorList>
            <person name="Tuo L."/>
        </authorList>
    </citation>
    <scope>NUCLEOTIDE SEQUENCE</scope>
    <source>
        <strain evidence="4">CQZ9-1</strain>
    </source>
</reference>
<dbReference type="RefSeq" id="WP_207259127.1">
    <property type="nucleotide sequence ID" value="NZ_JAFMPP010000018.1"/>
</dbReference>
<comment type="similarity">
    <text evidence="1">Belongs to the CBP3 family.</text>
</comment>
<dbReference type="AlphaFoldDB" id="A0A939FY83"/>
<evidence type="ECO:0000313" key="4">
    <source>
        <dbReference type="EMBL" id="MBO0664208.1"/>
    </source>
</evidence>
<evidence type="ECO:0000256" key="2">
    <source>
        <dbReference type="ARBA" id="ARBA00006436"/>
    </source>
</evidence>
<dbReference type="EMBL" id="JAFMPP010000018">
    <property type="protein sequence ID" value="MBO0664208.1"/>
    <property type="molecule type" value="Genomic_DNA"/>
</dbReference>
<dbReference type="InterPro" id="IPR021150">
    <property type="entry name" value="Ubiq_cyt_c_chap"/>
</dbReference>
<dbReference type="PANTHER" id="PTHR12184:SF1">
    <property type="entry name" value="UBIQUINOL-CYTOCHROME-C REDUCTASE COMPLEX ASSEMBLY FACTOR 1"/>
    <property type="match status" value="1"/>
</dbReference>
<dbReference type="PANTHER" id="PTHR12184">
    <property type="entry name" value="UBIQUINOL-CYTOCHROME C REDUCTASE COMPLEX ASSEMBLY FACTOR 1 FAMILY MEMBER"/>
    <property type="match status" value="1"/>
</dbReference>
<protein>
    <recommendedName>
        <fullName evidence="3">Ubiquinol-cytochrome c chaperone domain-containing protein</fullName>
    </recommendedName>
</protein>
<evidence type="ECO:0000256" key="1">
    <source>
        <dbReference type="ARBA" id="ARBA00006407"/>
    </source>
</evidence>
<proteinExistence type="inferred from homology"/>